<protein>
    <submittedName>
        <fullName evidence="1">Uncharacterized protein</fullName>
    </submittedName>
</protein>
<proteinExistence type="predicted"/>
<evidence type="ECO:0000313" key="2">
    <source>
        <dbReference type="Proteomes" id="UP001595867"/>
    </source>
</evidence>
<dbReference type="RefSeq" id="WP_378073128.1">
    <property type="nucleotide sequence ID" value="NZ_JBHSBL010000033.1"/>
</dbReference>
<accession>A0ABV8J7Q8</accession>
<dbReference type="Proteomes" id="UP001595867">
    <property type="component" value="Unassembled WGS sequence"/>
</dbReference>
<dbReference type="EMBL" id="JBHSBL010000033">
    <property type="protein sequence ID" value="MFC4072245.1"/>
    <property type="molecule type" value="Genomic_DNA"/>
</dbReference>
<evidence type="ECO:0000313" key="1">
    <source>
        <dbReference type="EMBL" id="MFC4072245.1"/>
    </source>
</evidence>
<name>A0ABV8J7Q8_9ACTN</name>
<organism evidence="1 2">
    <name type="scientific">Actinoplanes subglobosus</name>
    <dbReference type="NCBI Taxonomy" id="1547892"/>
    <lineage>
        <taxon>Bacteria</taxon>
        <taxon>Bacillati</taxon>
        <taxon>Actinomycetota</taxon>
        <taxon>Actinomycetes</taxon>
        <taxon>Micromonosporales</taxon>
        <taxon>Micromonosporaceae</taxon>
        <taxon>Actinoplanes</taxon>
    </lineage>
</organism>
<keyword evidence="2" id="KW-1185">Reference proteome</keyword>
<sequence length="115" mass="12761">MTNLRHYPPIAVFHIPQCPTLGGNGTARHHDVARDDRPHHVDCSCFRLAMTTVAPFVIVEEGDDADHLYAPSQDRPADAARSLCRTCKGTHGSVDEERERIEVRLVPARPPEKAS</sequence>
<reference evidence="2" key="1">
    <citation type="journal article" date="2019" name="Int. J. Syst. Evol. Microbiol.">
        <title>The Global Catalogue of Microorganisms (GCM) 10K type strain sequencing project: providing services to taxonomists for standard genome sequencing and annotation.</title>
        <authorList>
            <consortium name="The Broad Institute Genomics Platform"/>
            <consortium name="The Broad Institute Genome Sequencing Center for Infectious Disease"/>
            <person name="Wu L."/>
            <person name="Ma J."/>
        </authorList>
    </citation>
    <scope>NUCLEOTIDE SEQUENCE [LARGE SCALE GENOMIC DNA]</scope>
    <source>
        <strain evidence="2">TBRC 5832</strain>
    </source>
</reference>
<comment type="caution">
    <text evidence="1">The sequence shown here is derived from an EMBL/GenBank/DDBJ whole genome shotgun (WGS) entry which is preliminary data.</text>
</comment>
<gene>
    <name evidence="1" type="ORF">ACFO0C_45560</name>
</gene>